<comment type="caution">
    <text evidence="6">The sequence shown here is derived from an EMBL/GenBank/DDBJ whole genome shotgun (WGS) entry which is preliminary data.</text>
</comment>
<dbReference type="Pfam" id="PF00356">
    <property type="entry name" value="LacI"/>
    <property type="match status" value="1"/>
</dbReference>
<name>A0A017HDZ6_9RHOB</name>
<keyword evidence="1" id="KW-0678">Repressor</keyword>
<dbReference type="OrthoDB" id="234496at2"/>
<accession>A0A017HDZ6</accession>
<protein>
    <recommendedName>
        <fullName evidence="5">HTH lacI-type domain-containing protein</fullName>
    </recommendedName>
</protein>
<keyword evidence="4" id="KW-0804">Transcription</keyword>
<sequence length="338" mass="35754">MIMAERPKLSTVAAAAGVSTATVSQVLRGTGRISARTRERVLAAVRAVNYLPDRRAAALRSGENHEIGLVLHHLANPFNAELISGVSDRLERDGHLVSVLDSRDDADRQTRNLRALIGNRRGGLIWVPASGTDAATLDLLTAQRLPVVTLLHRVSEGFDHVGLRDAAALGRAVDHLARLGHRHIAFLGGTTPRAPRSERIDGYARALAAHRLGPPHVLPCDDSKPAGLAAMLALRETRPDVTAVVCNGDMVALGACLGLARRGEMAGREISVIGFDDVADAALATPALTTLSVAPYDLGCLLADRLLARLADPAAAPVTRHVEATLVIRDTTAPPPPH</sequence>
<gene>
    <name evidence="6" type="ORF">Lokhon_01357</name>
</gene>
<dbReference type="Pfam" id="PF13377">
    <property type="entry name" value="Peripla_BP_3"/>
    <property type="match status" value="1"/>
</dbReference>
<keyword evidence="2" id="KW-0805">Transcription regulation</keyword>
<dbReference type="STRING" id="1122180.Lokhon_01357"/>
<dbReference type="InterPro" id="IPR046335">
    <property type="entry name" value="LacI/GalR-like_sensor"/>
</dbReference>
<dbReference type="GO" id="GO:0000976">
    <property type="term" value="F:transcription cis-regulatory region binding"/>
    <property type="evidence" value="ECO:0007669"/>
    <property type="project" value="TreeGrafter"/>
</dbReference>
<dbReference type="SUPFAM" id="SSF53822">
    <property type="entry name" value="Periplasmic binding protein-like I"/>
    <property type="match status" value="1"/>
</dbReference>
<keyword evidence="3" id="KW-0238">DNA-binding</keyword>
<dbReference type="SUPFAM" id="SSF47413">
    <property type="entry name" value="lambda repressor-like DNA-binding domains"/>
    <property type="match status" value="1"/>
</dbReference>
<keyword evidence="7" id="KW-1185">Reference proteome</keyword>
<evidence type="ECO:0000256" key="1">
    <source>
        <dbReference type="ARBA" id="ARBA00022491"/>
    </source>
</evidence>
<dbReference type="PATRIC" id="fig|1122180.6.peg.1342"/>
<dbReference type="InterPro" id="IPR028082">
    <property type="entry name" value="Peripla_BP_I"/>
</dbReference>
<dbReference type="CDD" id="cd01392">
    <property type="entry name" value="HTH_LacI"/>
    <property type="match status" value="1"/>
</dbReference>
<dbReference type="SMART" id="SM00354">
    <property type="entry name" value="HTH_LACI"/>
    <property type="match status" value="1"/>
</dbReference>
<dbReference type="GO" id="GO:0003700">
    <property type="term" value="F:DNA-binding transcription factor activity"/>
    <property type="evidence" value="ECO:0007669"/>
    <property type="project" value="TreeGrafter"/>
</dbReference>
<evidence type="ECO:0000259" key="5">
    <source>
        <dbReference type="PROSITE" id="PS50932"/>
    </source>
</evidence>
<dbReference type="Gene3D" id="3.40.50.2300">
    <property type="match status" value="2"/>
</dbReference>
<evidence type="ECO:0000256" key="3">
    <source>
        <dbReference type="ARBA" id="ARBA00023125"/>
    </source>
</evidence>
<dbReference type="PROSITE" id="PS50932">
    <property type="entry name" value="HTH_LACI_2"/>
    <property type="match status" value="1"/>
</dbReference>
<dbReference type="Proteomes" id="UP000025047">
    <property type="component" value="Unassembled WGS sequence"/>
</dbReference>
<feature type="domain" description="HTH lacI-type" evidence="5">
    <location>
        <begin position="7"/>
        <end position="61"/>
    </location>
</feature>
<dbReference type="eggNOG" id="COG1609">
    <property type="taxonomic scope" value="Bacteria"/>
</dbReference>
<reference evidence="6 7" key="1">
    <citation type="submission" date="2013-03" db="EMBL/GenBank/DDBJ databases">
        <authorList>
            <person name="Fiebig A."/>
            <person name="Goeker M."/>
            <person name="Klenk H.-P.P."/>
        </authorList>
    </citation>
    <scope>NUCLEOTIDE SEQUENCE [LARGE SCALE GENOMIC DNA]</scope>
    <source>
        <strain evidence="6 7">DSM 17492</strain>
    </source>
</reference>
<proteinExistence type="predicted"/>
<evidence type="ECO:0000313" key="6">
    <source>
        <dbReference type="EMBL" id="EYD72556.1"/>
    </source>
</evidence>
<evidence type="ECO:0000313" key="7">
    <source>
        <dbReference type="Proteomes" id="UP000025047"/>
    </source>
</evidence>
<dbReference type="AlphaFoldDB" id="A0A017HDZ6"/>
<dbReference type="EMBL" id="APGJ01000004">
    <property type="protein sequence ID" value="EYD72556.1"/>
    <property type="molecule type" value="Genomic_DNA"/>
</dbReference>
<dbReference type="HOGENOM" id="CLU_037628_6_1_5"/>
<dbReference type="Gene3D" id="1.10.260.40">
    <property type="entry name" value="lambda repressor-like DNA-binding domains"/>
    <property type="match status" value="1"/>
</dbReference>
<dbReference type="PANTHER" id="PTHR30146:SF148">
    <property type="entry name" value="HTH-TYPE TRANSCRIPTIONAL REPRESSOR PURR-RELATED"/>
    <property type="match status" value="1"/>
</dbReference>
<organism evidence="6 7">
    <name type="scientific">Limimaricola hongkongensis DSM 17492</name>
    <dbReference type="NCBI Taxonomy" id="1122180"/>
    <lineage>
        <taxon>Bacteria</taxon>
        <taxon>Pseudomonadati</taxon>
        <taxon>Pseudomonadota</taxon>
        <taxon>Alphaproteobacteria</taxon>
        <taxon>Rhodobacterales</taxon>
        <taxon>Paracoccaceae</taxon>
        <taxon>Limimaricola</taxon>
    </lineage>
</organism>
<dbReference type="InterPro" id="IPR000843">
    <property type="entry name" value="HTH_LacI"/>
</dbReference>
<dbReference type="InterPro" id="IPR010982">
    <property type="entry name" value="Lambda_DNA-bd_dom_sf"/>
</dbReference>
<evidence type="ECO:0000256" key="2">
    <source>
        <dbReference type="ARBA" id="ARBA00023015"/>
    </source>
</evidence>
<dbReference type="PANTHER" id="PTHR30146">
    <property type="entry name" value="LACI-RELATED TRANSCRIPTIONAL REPRESSOR"/>
    <property type="match status" value="1"/>
</dbReference>
<evidence type="ECO:0000256" key="4">
    <source>
        <dbReference type="ARBA" id="ARBA00023163"/>
    </source>
</evidence>